<name>A0ABQ9E680_TEGGR</name>
<evidence type="ECO:0000256" key="3">
    <source>
        <dbReference type="ARBA" id="ARBA00022989"/>
    </source>
</evidence>
<protein>
    <recommendedName>
        <fullName evidence="6">Major facilitator superfamily (MFS) profile domain-containing protein</fullName>
    </recommendedName>
</protein>
<accession>A0ABQ9E680</accession>
<dbReference type="Proteomes" id="UP001217089">
    <property type="component" value="Unassembled WGS sequence"/>
</dbReference>
<comment type="caution">
    <text evidence="7">The sequence shown here is derived from an EMBL/GenBank/DDBJ whole genome shotgun (WGS) entry which is preliminary data.</text>
</comment>
<dbReference type="InterPro" id="IPR020846">
    <property type="entry name" value="MFS_dom"/>
</dbReference>
<evidence type="ECO:0000259" key="6">
    <source>
        <dbReference type="PROSITE" id="PS50850"/>
    </source>
</evidence>
<evidence type="ECO:0000256" key="5">
    <source>
        <dbReference type="SAM" id="Phobius"/>
    </source>
</evidence>
<feature type="domain" description="Major facilitator superfamily (MFS) profile" evidence="6">
    <location>
        <begin position="38"/>
        <end position="153"/>
    </location>
</feature>
<dbReference type="Gene3D" id="1.20.1250.20">
    <property type="entry name" value="MFS general substrate transporter like domains"/>
    <property type="match status" value="1"/>
</dbReference>
<dbReference type="SUPFAM" id="SSF103473">
    <property type="entry name" value="MFS general substrate transporter"/>
    <property type="match status" value="1"/>
</dbReference>
<evidence type="ECO:0000313" key="8">
    <source>
        <dbReference type="Proteomes" id="UP001217089"/>
    </source>
</evidence>
<reference evidence="7 8" key="1">
    <citation type="submission" date="2022-12" db="EMBL/GenBank/DDBJ databases">
        <title>Chromosome-level genome of Tegillarca granosa.</title>
        <authorList>
            <person name="Kim J."/>
        </authorList>
    </citation>
    <scope>NUCLEOTIDE SEQUENCE [LARGE SCALE GENOMIC DNA]</scope>
    <source>
        <strain evidence="7">Teg-2019</strain>
        <tissue evidence="7">Adductor muscle</tissue>
    </source>
</reference>
<feature type="transmembrane region" description="Helical" evidence="5">
    <location>
        <begin position="40"/>
        <end position="61"/>
    </location>
</feature>
<keyword evidence="2 5" id="KW-0812">Transmembrane</keyword>
<evidence type="ECO:0000313" key="7">
    <source>
        <dbReference type="EMBL" id="KAJ8298960.1"/>
    </source>
</evidence>
<proteinExistence type="predicted"/>
<keyword evidence="4 5" id="KW-0472">Membrane</keyword>
<keyword evidence="8" id="KW-1185">Reference proteome</keyword>
<sequence>MMMENDLDEDVLFVDHGGPRRNKKKKNVGTKWCHSFTKTICLSLAFLALGLCIAIPGPTLLDLMDRVKTDTTHMLLIFSARSVGYLFGSLVGGFLFDHFDKQLLLASTLFLASIATTIIPWSLTLTVLAVMFSLQGIAMGVLDTGLLNNKPGP</sequence>
<dbReference type="PANTHER" id="PTHR23121">
    <property type="entry name" value="SODIUM-DEPENDENT GLUCOSE TRANSPORTER 1"/>
    <property type="match status" value="1"/>
</dbReference>
<dbReference type="PROSITE" id="PS50850">
    <property type="entry name" value="MFS"/>
    <property type="match status" value="1"/>
</dbReference>
<organism evidence="7 8">
    <name type="scientific">Tegillarca granosa</name>
    <name type="common">Malaysian cockle</name>
    <name type="synonym">Anadara granosa</name>
    <dbReference type="NCBI Taxonomy" id="220873"/>
    <lineage>
        <taxon>Eukaryota</taxon>
        <taxon>Metazoa</taxon>
        <taxon>Spiralia</taxon>
        <taxon>Lophotrochozoa</taxon>
        <taxon>Mollusca</taxon>
        <taxon>Bivalvia</taxon>
        <taxon>Autobranchia</taxon>
        <taxon>Pteriomorphia</taxon>
        <taxon>Arcoida</taxon>
        <taxon>Arcoidea</taxon>
        <taxon>Arcidae</taxon>
        <taxon>Tegillarca</taxon>
    </lineage>
</organism>
<dbReference type="PANTHER" id="PTHR23121:SF9">
    <property type="entry name" value="SODIUM-DEPENDENT GLUCOSE TRANSPORTER 1"/>
    <property type="match status" value="1"/>
</dbReference>
<feature type="transmembrane region" description="Helical" evidence="5">
    <location>
        <begin position="73"/>
        <end position="96"/>
    </location>
</feature>
<keyword evidence="3 5" id="KW-1133">Transmembrane helix</keyword>
<comment type="subcellular location">
    <subcellularLocation>
        <location evidence="1">Membrane</location>
        <topology evidence="1">Multi-pass membrane protein</topology>
    </subcellularLocation>
</comment>
<feature type="transmembrane region" description="Helical" evidence="5">
    <location>
        <begin position="103"/>
        <end position="121"/>
    </location>
</feature>
<evidence type="ECO:0000256" key="2">
    <source>
        <dbReference type="ARBA" id="ARBA00022692"/>
    </source>
</evidence>
<dbReference type="InterPro" id="IPR036259">
    <property type="entry name" value="MFS_trans_sf"/>
</dbReference>
<gene>
    <name evidence="7" type="ORF">KUTeg_023020</name>
</gene>
<evidence type="ECO:0000256" key="1">
    <source>
        <dbReference type="ARBA" id="ARBA00004141"/>
    </source>
</evidence>
<evidence type="ECO:0000256" key="4">
    <source>
        <dbReference type="ARBA" id="ARBA00023136"/>
    </source>
</evidence>
<dbReference type="InterPro" id="IPR005828">
    <property type="entry name" value="MFS_sugar_transport-like"/>
</dbReference>
<dbReference type="Pfam" id="PF00083">
    <property type="entry name" value="Sugar_tr"/>
    <property type="match status" value="1"/>
</dbReference>
<dbReference type="EMBL" id="JARBDR010000921">
    <property type="protein sequence ID" value="KAJ8298960.1"/>
    <property type="molecule type" value="Genomic_DNA"/>
</dbReference>